<dbReference type="EMBL" id="CP000478">
    <property type="protein sequence ID" value="ABK17555.1"/>
    <property type="molecule type" value="Genomic_DNA"/>
</dbReference>
<feature type="transmembrane region" description="Helical" evidence="2">
    <location>
        <begin position="119"/>
        <end position="136"/>
    </location>
</feature>
<feature type="transmembrane region" description="Helical" evidence="2">
    <location>
        <begin position="395"/>
        <end position="414"/>
    </location>
</feature>
<dbReference type="eggNOG" id="COG1807">
    <property type="taxonomic scope" value="Bacteria"/>
</dbReference>
<feature type="transmembrane region" description="Helical" evidence="2">
    <location>
        <begin position="342"/>
        <end position="360"/>
    </location>
</feature>
<feature type="transmembrane region" description="Helical" evidence="2">
    <location>
        <begin position="249"/>
        <end position="265"/>
    </location>
</feature>
<dbReference type="PROSITE" id="PS50005">
    <property type="entry name" value="TPR"/>
    <property type="match status" value="7"/>
</dbReference>
<keyword evidence="2" id="KW-1133">Transmembrane helix</keyword>
<dbReference type="Pfam" id="PF13432">
    <property type="entry name" value="TPR_16"/>
    <property type="match status" value="2"/>
</dbReference>
<dbReference type="InterPro" id="IPR052943">
    <property type="entry name" value="TMTC_O-mannosyl-trnsfr"/>
</dbReference>
<keyword evidence="2" id="KW-0812">Transmembrane</keyword>
<dbReference type="InterPro" id="IPR011990">
    <property type="entry name" value="TPR-like_helical_dom_sf"/>
</dbReference>
<organism evidence="3 4">
    <name type="scientific">Syntrophobacter fumaroxidans (strain DSM 10017 / MPOB)</name>
    <dbReference type="NCBI Taxonomy" id="335543"/>
    <lineage>
        <taxon>Bacteria</taxon>
        <taxon>Pseudomonadati</taxon>
        <taxon>Thermodesulfobacteriota</taxon>
        <taxon>Syntrophobacteria</taxon>
        <taxon>Syntrophobacterales</taxon>
        <taxon>Syntrophobacteraceae</taxon>
        <taxon>Syntrophobacter</taxon>
    </lineage>
</organism>
<feature type="transmembrane region" description="Helical" evidence="2">
    <location>
        <begin position="148"/>
        <end position="165"/>
    </location>
</feature>
<feature type="transmembrane region" description="Helical" evidence="2">
    <location>
        <begin position="94"/>
        <end position="112"/>
    </location>
</feature>
<evidence type="ECO:0000313" key="4">
    <source>
        <dbReference type="Proteomes" id="UP000001784"/>
    </source>
</evidence>
<feature type="transmembrane region" description="Helical" evidence="2">
    <location>
        <begin position="12"/>
        <end position="30"/>
    </location>
</feature>
<dbReference type="PANTHER" id="PTHR44809">
    <property type="match status" value="1"/>
</dbReference>
<feature type="repeat" description="TPR" evidence="1">
    <location>
        <begin position="437"/>
        <end position="470"/>
    </location>
</feature>
<dbReference type="HOGENOM" id="CLU_011615_5_0_7"/>
<feature type="repeat" description="TPR" evidence="1">
    <location>
        <begin position="505"/>
        <end position="538"/>
    </location>
</feature>
<dbReference type="InParanoid" id="A0LJF3"/>
<dbReference type="SMART" id="SM00028">
    <property type="entry name" value="TPR"/>
    <property type="match status" value="7"/>
</dbReference>
<keyword evidence="2" id="KW-0472">Membrane</keyword>
<feature type="transmembrane region" description="Helical" evidence="2">
    <location>
        <begin position="177"/>
        <end position="200"/>
    </location>
</feature>
<dbReference type="KEGG" id="sfu:Sfum_1870"/>
<feature type="transmembrane region" description="Helical" evidence="2">
    <location>
        <begin position="286"/>
        <end position="305"/>
    </location>
</feature>
<dbReference type="Pfam" id="PF13424">
    <property type="entry name" value="TPR_12"/>
    <property type="match status" value="1"/>
</dbReference>
<evidence type="ECO:0000256" key="2">
    <source>
        <dbReference type="SAM" id="Phobius"/>
    </source>
</evidence>
<evidence type="ECO:0000313" key="3">
    <source>
        <dbReference type="EMBL" id="ABK17555.1"/>
    </source>
</evidence>
<dbReference type="PANTHER" id="PTHR44809:SF1">
    <property type="entry name" value="PROTEIN O-MANNOSYL-TRANSFERASE TMTC1"/>
    <property type="match status" value="1"/>
</dbReference>
<dbReference type="Gene3D" id="1.25.40.10">
    <property type="entry name" value="Tetratricopeptide repeat domain"/>
    <property type="match status" value="2"/>
</dbReference>
<feature type="repeat" description="TPR" evidence="1">
    <location>
        <begin position="539"/>
        <end position="572"/>
    </location>
</feature>
<gene>
    <name evidence="3" type="ordered locus">Sfum_1870</name>
</gene>
<name>A0LJF3_SYNFM</name>
<dbReference type="STRING" id="335543.Sfum_1870"/>
<sequence length="686" mass="76931" precursor="true">MMRTRRHGRAEVLLVCLFLAISTAGVYWQVKDHEFITFDDNEYVTANPQVLRGLTSDGVKWAFTSRDAGNWHPLTWLSHMLDVQMFGLNAGAHHLMNVLFHVANALLLFLVLHRMTHALWRSAFVAALFALHPLHVESVAWASERKDVLSTLFWMLTMGAYVLYAEKPGIIRYLTAFFLFALGLLAKPMLVTLPFVLLLLDYWPLNRLRRQAAPLKPVTPEAPWDDTAEAEKTGAPGRAVVSRLLVEKLPFLALSILSIGVTLYAQQRALTDVPVADRLGNAVISTIKYIALMVASTDLAIFYPHRGMPPWWLLVPAAGLLLEITLLIAWKGHRAPYSRTGWFWYLGTLVPVIGLVQVGAQAMADRYTYVPLIGLFILTAWGVEDFTRAWRKRSALLAAASALTLGFLTFLSFIQISHWRTGIELFTHCANVTENNSWAYLQLGIALDDARRPEEAIESYRAALAISPNHAVTHYNLGLVLARRGRVEEAEKHYREAVRLQPRASNFRNNLGLVLGRQGKTEEAEAEYREALAIRPDYANAHNNLGVLLAQKGKTEEAIAHYREALAARPGYSSAHNNWGYCLMMADRVEEAIPHFIAALRLKPDDANIHANLGTAFVKQRNPDRAVMHFEEAIRLAPSNINVRATLGKLLAVQGKRDLASIQFKEILRLDPDNEEATRALTVLSR</sequence>
<accession>A0LJF3</accession>
<evidence type="ECO:0000256" key="1">
    <source>
        <dbReference type="PROSITE-ProRule" id="PRU00339"/>
    </source>
</evidence>
<reference evidence="3 4" key="1">
    <citation type="submission" date="2006-10" db="EMBL/GenBank/DDBJ databases">
        <title>Complete sequence of Syntrophobacter fumaroxidans MPOB.</title>
        <authorList>
            <consortium name="US DOE Joint Genome Institute"/>
            <person name="Copeland A."/>
            <person name="Lucas S."/>
            <person name="Lapidus A."/>
            <person name="Barry K."/>
            <person name="Detter J.C."/>
            <person name="Glavina del Rio T."/>
            <person name="Hammon N."/>
            <person name="Israni S."/>
            <person name="Pitluck S."/>
            <person name="Goltsman E.G."/>
            <person name="Martinez M."/>
            <person name="Schmutz J."/>
            <person name="Larimer F."/>
            <person name="Land M."/>
            <person name="Hauser L."/>
            <person name="Kyrpides N."/>
            <person name="Kim E."/>
            <person name="Boone D.R."/>
            <person name="Brockman F."/>
            <person name="Culley D."/>
            <person name="Ferry J."/>
            <person name="Gunsalus R."/>
            <person name="McInerney M.J."/>
            <person name="Morrison M."/>
            <person name="Plugge C."/>
            <person name="Rohlin L."/>
            <person name="Scholten J."/>
            <person name="Sieber J."/>
            <person name="Stams A.J.M."/>
            <person name="Worm P."/>
            <person name="Henstra A.M."/>
            <person name="Richardson P."/>
        </authorList>
    </citation>
    <scope>NUCLEOTIDE SEQUENCE [LARGE SCALE GENOMIC DNA]</scope>
    <source>
        <strain evidence="4">DSM 10017 / MPOB</strain>
    </source>
</reference>
<keyword evidence="1" id="KW-0802">TPR repeat</keyword>
<dbReference type="SUPFAM" id="SSF48452">
    <property type="entry name" value="TPR-like"/>
    <property type="match status" value="1"/>
</dbReference>
<feature type="repeat" description="TPR" evidence="1">
    <location>
        <begin position="471"/>
        <end position="504"/>
    </location>
</feature>
<dbReference type="RefSeq" id="WP_011698725.1">
    <property type="nucleotide sequence ID" value="NC_008554.1"/>
</dbReference>
<feature type="transmembrane region" description="Helical" evidence="2">
    <location>
        <begin position="366"/>
        <end position="383"/>
    </location>
</feature>
<feature type="repeat" description="TPR" evidence="1">
    <location>
        <begin position="573"/>
        <end position="606"/>
    </location>
</feature>
<protein>
    <submittedName>
        <fullName evidence="3">Tetratricopeptide TPR_2 repeat protein</fullName>
    </submittedName>
</protein>
<feature type="repeat" description="TPR" evidence="1">
    <location>
        <begin position="641"/>
        <end position="674"/>
    </location>
</feature>
<dbReference type="OrthoDB" id="127293at2"/>
<feature type="transmembrane region" description="Helical" evidence="2">
    <location>
        <begin position="311"/>
        <end position="330"/>
    </location>
</feature>
<feature type="repeat" description="TPR" evidence="1">
    <location>
        <begin position="607"/>
        <end position="640"/>
    </location>
</feature>
<dbReference type="InterPro" id="IPR019734">
    <property type="entry name" value="TPR_rpt"/>
</dbReference>
<keyword evidence="4" id="KW-1185">Reference proteome</keyword>
<dbReference type="AlphaFoldDB" id="A0LJF3"/>
<dbReference type="eggNOG" id="COG0457">
    <property type="taxonomic scope" value="Bacteria"/>
</dbReference>
<dbReference type="Proteomes" id="UP000001784">
    <property type="component" value="Chromosome"/>
</dbReference>
<dbReference type="PROSITE" id="PS50293">
    <property type="entry name" value="TPR_REGION"/>
    <property type="match status" value="3"/>
</dbReference>
<proteinExistence type="predicted"/>